<comment type="subcellular location">
    <subcellularLocation>
        <location evidence="1">Cell membrane</location>
        <topology evidence="1">Multi-pass membrane protein</topology>
    </subcellularLocation>
</comment>
<evidence type="ECO:0000256" key="4">
    <source>
        <dbReference type="ARBA" id="ARBA00022989"/>
    </source>
</evidence>
<dbReference type="InterPro" id="IPR052524">
    <property type="entry name" value="MFS_Cyanate_Porter"/>
</dbReference>
<feature type="transmembrane region" description="Helical" evidence="6">
    <location>
        <begin position="381"/>
        <end position="399"/>
    </location>
</feature>
<dbReference type="InterPro" id="IPR020846">
    <property type="entry name" value="MFS_dom"/>
</dbReference>
<dbReference type="GO" id="GO:0005886">
    <property type="term" value="C:plasma membrane"/>
    <property type="evidence" value="ECO:0007669"/>
    <property type="project" value="UniProtKB-SubCell"/>
</dbReference>
<name>B1HY87_LYSSC</name>
<dbReference type="PROSITE" id="PS50850">
    <property type="entry name" value="MFS"/>
    <property type="match status" value="1"/>
</dbReference>
<feature type="domain" description="Major facilitator superfamily (MFS) profile" evidence="7">
    <location>
        <begin position="28"/>
        <end position="404"/>
    </location>
</feature>
<dbReference type="Proteomes" id="UP000002164">
    <property type="component" value="Chromosome"/>
</dbReference>
<gene>
    <name evidence="8" type="ordered locus">Bsph_0730</name>
</gene>
<keyword evidence="2" id="KW-0813">Transport</keyword>
<dbReference type="Gene3D" id="1.20.1250.20">
    <property type="entry name" value="MFS general substrate transporter like domains"/>
    <property type="match status" value="2"/>
</dbReference>
<feature type="transmembrane region" description="Helical" evidence="6">
    <location>
        <begin position="353"/>
        <end position="375"/>
    </location>
</feature>
<dbReference type="EMBL" id="CP000817">
    <property type="protein sequence ID" value="ACA38348.1"/>
    <property type="molecule type" value="Genomic_DNA"/>
</dbReference>
<dbReference type="EnsemblBacteria" id="ACA38348">
    <property type="protein sequence ID" value="ACA38348"/>
    <property type="gene ID" value="Bsph_0730"/>
</dbReference>
<evidence type="ECO:0000256" key="6">
    <source>
        <dbReference type="SAM" id="Phobius"/>
    </source>
</evidence>
<feature type="transmembrane region" description="Helical" evidence="6">
    <location>
        <begin position="30"/>
        <end position="54"/>
    </location>
</feature>
<feature type="transmembrane region" description="Helical" evidence="6">
    <location>
        <begin position="264"/>
        <end position="286"/>
    </location>
</feature>
<dbReference type="CDD" id="cd17339">
    <property type="entry name" value="MFS_NIMT_CynX_like"/>
    <property type="match status" value="1"/>
</dbReference>
<evidence type="ECO:0000256" key="5">
    <source>
        <dbReference type="ARBA" id="ARBA00023136"/>
    </source>
</evidence>
<dbReference type="PANTHER" id="PTHR23523">
    <property type="match status" value="1"/>
</dbReference>
<dbReference type="Pfam" id="PF07690">
    <property type="entry name" value="MFS_1"/>
    <property type="match status" value="1"/>
</dbReference>
<feature type="transmembrane region" description="Helical" evidence="6">
    <location>
        <begin position="151"/>
        <end position="177"/>
    </location>
</feature>
<keyword evidence="3 6" id="KW-0812">Transmembrane</keyword>
<feature type="transmembrane region" description="Helical" evidence="6">
    <location>
        <begin position="118"/>
        <end position="139"/>
    </location>
</feature>
<dbReference type="PANTHER" id="PTHR23523:SF2">
    <property type="entry name" value="2-NITROIMIDAZOLE TRANSPORTER"/>
    <property type="match status" value="1"/>
</dbReference>
<dbReference type="HOGENOM" id="CLU_038046_1_0_9"/>
<evidence type="ECO:0000259" key="7">
    <source>
        <dbReference type="PROSITE" id="PS50850"/>
    </source>
</evidence>
<reference evidence="8 9" key="1">
    <citation type="journal article" date="2008" name="J. Bacteriol.">
        <title>Complete genome sequence of the mosquitocidal bacterium Bacillus sphaericus C3-41 and comparison with those of closely related Bacillus species.</title>
        <authorList>
            <person name="Hu X."/>
            <person name="Fan W."/>
            <person name="Han B."/>
            <person name="Liu H."/>
            <person name="Zheng D."/>
            <person name="Li Q."/>
            <person name="Dong W."/>
            <person name="Yan J."/>
            <person name="Gao M."/>
            <person name="Berry C."/>
            <person name="Yuan Z."/>
        </authorList>
    </citation>
    <scope>NUCLEOTIDE SEQUENCE [LARGE SCALE GENOMIC DNA]</scope>
    <source>
        <strain evidence="8 9">C3-41</strain>
    </source>
</reference>
<protein>
    <submittedName>
        <fullName evidence="8">Cyanate transporter</fullName>
    </submittedName>
</protein>
<evidence type="ECO:0000313" key="8">
    <source>
        <dbReference type="EMBL" id="ACA38348.1"/>
    </source>
</evidence>
<feature type="transmembrane region" description="Helical" evidence="6">
    <location>
        <begin position="223"/>
        <end position="244"/>
    </location>
</feature>
<feature type="transmembrane region" description="Helical" evidence="6">
    <location>
        <begin position="93"/>
        <end position="112"/>
    </location>
</feature>
<accession>B1HY87</accession>
<keyword evidence="5 6" id="KW-0472">Membrane</keyword>
<evidence type="ECO:0000256" key="2">
    <source>
        <dbReference type="ARBA" id="ARBA00022448"/>
    </source>
</evidence>
<evidence type="ECO:0000256" key="1">
    <source>
        <dbReference type="ARBA" id="ARBA00004651"/>
    </source>
</evidence>
<keyword evidence="4 6" id="KW-1133">Transmembrane helix</keyword>
<feature type="transmembrane region" description="Helical" evidence="6">
    <location>
        <begin position="295"/>
        <end position="312"/>
    </location>
</feature>
<dbReference type="RefSeq" id="WP_012292498.1">
    <property type="nucleotide sequence ID" value="NC_010382.1"/>
</dbReference>
<dbReference type="SUPFAM" id="SSF103473">
    <property type="entry name" value="MFS general substrate transporter"/>
    <property type="match status" value="1"/>
</dbReference>
<dbReference type="KEGG" id="lsp:Bsph_0730"/>
<dbReference type="InterPro" id="IPR036259">
    <property type="entry name" value="MFS_trans_sf"/>
</dbReference>
<dbReference type="GO" id="GO:0022857">
    <property type="term" value="F:transmembrane transporter activity"/>
    <property type="evidence" value="ECO:0007669"/>
    <property type="project" value="InterPro"/>
</dbReference>
<sequence length="410" mass="44142">MVITGGIILNLNDHSSSFPSRKISWKGTTLLLVFGVIFIASTLRMPLTVVGPIVSFIRDDLGISNVLAGFLTTIPLLAFAIISPFAPVVARKLGLELTLFLSTILLALGIVLRSLGTTGLLVFGTVLIGVAISFGNVLIPGLLKLKFPYHVGLLMAFFTMSMNLTAGLGAGISYPIANSSLGWQGALAVALILVVLTILIWIPQLKLNKPKPATTSKKTGKPLWKSPVTWAVTGAMGLQSLLFYTTAAWIPEIYIAQGLAPDKAGWMFSIMQFSQVPMALVVPIIAGKMTSQRPLVLMFTSFYLVGFVGVVMEWTTMGILWMILLGLAGGASFALAMMFFTLRTRTAFEAADLSGFAQSLGYLFAAIGPILFGYLHDLFGGWNIAGWLFVVVAMTLFLCSMRASKDEYVH</sequence>
<evidence type="ECO:0000256" key="3">
    <source>
        <dbReference type="ARBA" id="ARBA00022692"/>
    </source>
</evidence>
<dbReference type="InterPro" id="IPR011701">
    <property type="entry name" value="MFS"/>
</dbReference>
<evidence type="ECO:0000313" key="9">
    <source>
        <dbReference type="Proteomes" id="UP000002164"/>
    </source>
</evidence>
<feature type="transmembrane region" description="Helical" evidence="6">
    <location>
        <begin position="66"/>
        <end position="86"/>
    </location>
</feature>
<feature type="transmembrane region" description="Helical" evidence="6">
    <location>
        <begin position="183"/>
        <end position="202"/>
    </location>
</feature>
<feature type="transmembrane region" description="Helical" evidence="6">
    <location>
        <begin position="318"/>
        <end position="341"/>
    </location>
</feature>
<dbReference type="AlphaFoldDB" id="B1HY87"/>
<organism evidence="8 9">
    <name type="scientific">Lysinibacillus sphaericus (strain C3-41)</name>
    <dbReference type="NCBI Taxonomy" id="444177"/>
    <lineage>
        <taxon>Bacteria</taxon>
        <taxon>Bacillati</taxon>
        <taxon>Bacillota</taxon>
        <taxon>Bacilli</taxon>
        <taxon>Bacillales</taxon>
        <taxon>Bacillaceae</taxon>
        <taxon>Lysinibacillus</taxon>
    </lineage>
</organism>
<proteinExistence type="predicted"/>